<comment type="caution">
    <text evidence="3">The sequence shown here is derived from an EMBL/GenBank/DDBJ whole genome shotgun (WGS) entry which is preliminary data.</text>
</comment>
<dbReference type="GeneID" id="89932391"/>
<dbReference type="Proteomes" id="UP001337655">
    <property type="component" value="Unassembled WGS sequence"/>
</dbReference>
<name>A0AAV9NUG9_9PEZI</name>
<evidence type="ECO:0000313" key="4">
    <source>
        <dbReference type="Proteomes" id="UP001337655"/>
    </source>
</evidence>
<organism evidence="3 4">
    <name type="scientific">Saxophila tyrrhenica</name>
    <dbReference type="NCBI Taxonomy" id="1690608"/>
    <lineage>
        <taxon>Eukaryota</taxon>
        <taxon>Fungi</taxon>
        <taxon>Dikarya</taxon>
        <taxon>Ascomycota</taxon>
        <taxon>Pezizomycotina</taxon>
        <taxon>Dothideomycetes</taxon>
        <taxon>Dothideomycetidae</taxon>
        <taxon>Mycosphaerellales</taxon>
        <taxon>Extremaceae</taxon>
        <taxon>Saxophila</taxon>
    </lineage>
</organism>
<dbReference type="AlphaFoldDB" id="A0AAV9NUG9"/>
<sequence length="255" mass="29259">MRHWDPEQIWRKFNDPPDPYYGIPESGRYRYTASSQSYSNHSAGQDIQEASRRGERGLGAELLGGGAGGAFLGHKMSKKHGVLGAIWGAALGAIGAEMFEHHERREREERREDRAWDDGYEDGDRRSGGDYNDDEREDGDYEERRGYRRDDRDYYDDDGSSSPPSDDYEEEYQDDYHRDDWWGWNTRVEQCGILNSSHVPDKSVTSTPHLSPTSLCRFKGMAHRSSDVSQLDSRAAMNKFQLQHNVLEGPIGRLF</sequence>
<feature type="region of interest" description="Disordered" evidence="1">
    <location>
        <begin position="102"/>
        <end position="172"/>
    </location>
</feature>
<feature type="compositionally biased region" description="Basic and acidic residues" evidence="1">
    <location>
        <begin position="102"/>
        <end position="128"/>
    </location>
</feature>
<dbReference type="EMBL" id="JAVRRT010000031">
    <property type="protein sequence ID" value="KAK5162910.1"/>
    <property type="molecule type" value="Genomic_DNA"/>
</dbReference>
<dbReference type="PANTHER" id="PTHR37014">
    <property type="entry name" value="EXPRESSION LETHALITY PROTEIN HEL10, PUTATIVE (AFU_ORTHOLOGUE AFUA_1G06580)-RELATED"/>
    <property type="match status" value="1"/>
</dbReference>
<evidence type="ECO:0000256" key="1">
    <source>
        <dbReference type="SAM" id="MobiDB-lite"/>
    </source>
</evidence>
<dbReference type="Pfam" id="PF05433">
    <property type="entry name" value="Rick_17kDa_Anti"/>
    <property type="match status" value="1"/>
</dbReference>
<reference evidence="3 4" key="1">
    <citation type="submission" date="2023-08" db="EMBL/GenBank/DDBJ databases">
        <title>Black Yeasts Isolated from many extreme environments.</title>
        <authorList>
            <person name="Coleine C."/>
            <person name="Stajich J.E."/>
            <person name="Selbmann L."/>
        </authorList>
    </citation>
    <scope>NUCLEOTIDE SEQUENCE [LARGE SCALE GENOMIC DNA]</scope>
    <source>
        <strain evidence="3 4">CCFEE 5935</strain>
    </source>
</reference>
<feature type="compositionally biased region" description="Basic and acidic residues" evidence="1">
    <location>
        <begin position="49"/>
        <end position="58"/>
    </location>
</feature>
<accession>A0AAV9NUG9</accession>
<keyword evidence="4" id="KW-1185">Reference proteome</keyword>
<dbReference type="GO" id="GO:0019867">
    <property type="term" value="C:outer membrane"/>
    <property type="evidence" value="ECO:0007669"/>
    <property type="project" value="InterPro"/>
</dbReference>
<dbReference type="RefSeq" id="XP_064653509.1">
    <property type="nucleotide sequence ID" value="XM_064808283.1"/>
</dbReference>
<feature type="compositionally biased region" description="Polar residues" evidence="1">
    <location>
        <begin position="32"/>
        <end position="45"/>
    </location>
</feature>
<feature type="compositionally biased region" description="Basic and acidic residues" evidence="1">
    <location>
        <begin position="142"/>
        <end position="152"/>
    </location>
</feature>
<evidence type="ECO:0000259" key="2">
    <source>
        <dbReference type="Pfam" id="PF05433"/>
    </source>
</evidence>
<protein>
    <recommendedName>
        <fullName evidence="2">Glycine zipper 2TM domain-containing protein</fullName>
    </recommendedName>
</protein>
<dbReference type="PANTHER" id="PTHR37014:SF9">
    <property type="entry name" value="CONSERVED HISTIDINE-RICH PROTEIN (AFU_ORTHOLOGUE AFUA_1G11910)"/>
    <property type="match status" value="1"/>
</dbReference>
<evidence type="ECO:0000313" key="3">
    <source>
        <dbReference type="EMBL" id="KAK5162910.1"/>
    </source>
</evidence>
<gene>
    <name evidence="3" type="ORF">LTR77_011071</name>
</gene>
<dbReference type="InterPro" id="IPR008816">
    <property type="entry name" value="Gly_zipper_2TM_dom"/>
</dbReference>
<proteinExistence type="predicted"/>
<feature type="domain" description="Glycine zipper 2TM" evidence="2">
    <location>
        <begin position="63"/>
        <end position="96"/>
    </location>
</feature>
<feature type="region of interest" description="Disordered" evidence="1">
    <location>
        <begin position="32"/>
        <end position="60"/>
    </location>
</feature>
<feature type="compositionally biased region" description="Acidic residues" evidence="1">
    <location>
        <begin position="131"/>
        <end position="141"/>
    </location>
</feature>